<dbReference type="STRING" id="150033.RV14_GL000260"/>
<keyword evidence="2" id="KW-1185">Reference proteome</keyword>
<dbReference type="AlphaFoldDB" id="A0A1L8WL35"/>
<gene>
    <name evidence="1" type="ORF">RV14_GL000260</name>
</gene>
<proteinExistence type="predicted"/>
<name>A0A1L8WL35_9ENTE</name>
<comment type="caution">
    <text evidence="1">The sequence shown here is derived from an EMBL/GenBank/DDBJ whole genome shotgun (WGS) entry which is preliminary data.</text>
</comment>
<dbReference type="EMBL" id="JXLB01000010">
    <property type="protein sequence ID" value="OJG81733.1"/>
    <property type="molecule type" value="Genomic_DNA"/>
</dbReference>
<reference evidence="1 2" key="1">
    <citation type="submission" date="2014-12" db="EMBL/GenBank/DDBJ databases">
        <title>Draft genome sequences of 29 type strains of Enterococci.</title>
        <authorList>
            <person name="Zhong Z."/>
            <person name="Sun Z."/>
            <person name="Liu W."/>
            <person name="Zhang W."/>
            <person name="Zhang H."/>
        </authorList>
    </citation>
    <scope>NUCLEOTIDE SEQUENCE [LARGE SCALE GENOMIC DNA]</scope>
    <source>
        <strain evidence="1 2">DSM 15687</strain>
    </source>
</reference>
<sequence length="44" mass="4756">MSDSLIQNVHYSDTEISTATTLVVTKDTNIIGANTDKVSVELQC</sequence>
<organism evidence="1 2">
    <name type="scientific">Enterococcus ratti</name>
    <dbReference type="NCBI Taxonomy" id="150033"/>
    <lineage>
        <taxon>Bacteria</taxon>
        <taxon>Bacillati</taxon>
        <taxon>Bacillota</taxon>
        <taxon>Bacilli</taxon>
        <taxon>Lactobacillales</taxon>
        <taxon>Enterococcaceae</taxon>
        <taxon>Enterococcus</taxon>
    </lineage>
</organism>
<evidence type="ECO:0000313" key="1">
    <source>
        <dbReference type="EMBL" id="OJG81733.1"/>
    </source>
</evidence>
<dbReference type="Proteomes" id="UP000182152">
    <property type="component" value="Unassembled WGS sequence"/>
</dbReference>
<evidence type="ECO:0000313" key="2">
    <source>
        <dbReference type="Proteomes" id="UP000182152"/>
    </source>
</evidence>
<accession>A0A1L8WL35</accession>
<protein>
    <submittedName>
        <fullName evidence="1">Uncharacterized protein</fullName>
    </submittedName>
</protein>